<dbReference type="STRING" id="237561.A0A1D8PD11"/>
<evidence type="ECO:0000313" key="3">
    <source>
        <dbReference type="Proteomes" id="UP000000559"/>
    </source>
</evidence>
<sequence length="181" mass="20309">MSALKLAVPEVPKAPELIPVFTFNLKLASDPASIYVNNESDKTLNLATIANGEVKTVPNKLGLELDIHSIYGTDDLNIKNSVSTASLDCKLYGKTANGSGVFIYYPGKVQLDETSVSVFTKKTKEAAIEDSYVTCNPTFYFDDKVEDKYKWVLKENFFARGRFGRDEDDVLYVQYYVYVVR</sequence>
<dbReference type="FunFam" id="2.40.160.20:FF:000029">
    <property type="entry name" value="Uncharacterized protein"/>
    <property type="match status" value="1"/>
</dbReference>
<dbReference type="KEGG" id="cal:CAALFM_C103510CA"/>
<protein>
    <submittedName>
        <fullName evidence="2">Uncharacterized protein</fullName>
    </submittedName>
</protein>
<keyword evidence="3" id="KW-1185">Reference proteome</keyword>
<evidence type="ECO:0000313" key="2">
    <source>
        <dbReference type="EMBL" id="AOW26031.1"/>
    </source>
</evidence>
<dbReference type="SMR" id="A0A1D8PD11"/>
<reference evidence="2 3" key="1">
    <citation type="journal article" date="2004" name="Proc. Natl. Acad. Sci. U.S.A.">
        <title>The diploid genome sequence of Candida albicans.</title>
        <authorList>
            <person name="Jones T."/>
            <person name="Federspiel N.A."/>
            <person name="Chibana H."/>
            <person name="Dungan J."/>
            <person name="Kalman S."/>
            <person name="Magee B.B."/>
            <person name="Newport G."/>
            <person name="Thorstenson Y.R."/>
            <person name="Agabian N."/>
            <person name="Magee P.T."/>
            <person name="Davis R.W."/>
            <person name="Scherer S."/>
        </authorList>
    </citation>
    <scope>NUCLEOTIDE SEQUENCE [LARGE SCALE GENOMIC DNA]</scope>
    <source>
        <strain evidence="3">SC5314 / ATCC MYA-2876</strain>
    </source>
</reference>
<dbReference type="CGD" id="CAL0000194216">
    <property type="gene designation" value="orf19.10571"/>
</dbReference>
<dbReference type="Gene3D" id="2.40.160.20">
    <property type="match status" value="1"/>
</dbReference>
<gene>
    <name evidence="2" type="ordered locus">CAALFM_C103510CA</name>
    <name evidence="1" type="ordered locus">orf19.10571</name>
</gene>
<organism evidence="2 3">
    <name type="scientific">Candida albicans (strain SC5314 / ATCC MYA-2876)</name>
    <name type="common">Yeast</name>
    <dbReference type="NCBI Taxonomy" id="237561"/>
    <lineage>
        <taxon>Eukaryota</taxon>
        <taxon>Fungi</taxon>
        <taxon>Dikarya</taxon>
        <taxon>Ascomycota</taxon>
        <taxon>Saccharomycotina</taxon>
        <taxon>Pichiomycetes</taxon>
        <taxon>Debaryomycetaceae</taxon>
        <taxon>Candida/Lodderomyces clade</taxon>
        <taxon>Candida</taxon>
    </lineage>
</organism>
<name>A0A1D8PD11_CANAL</name>
<evidence type="ECO:0000313" key="1">
    <source>
        <dbReference type="CGD" id="CAL0000194216"/>
    </source>
</evidence>
<reference evidence="2 3" key="3">
    <citation type="journal article" date="2013" name="Genome Biol.">
        <title>Assembly of a phased diploid Candida albicans genome facilitates allele-specific measurements and provides a simple model for repeat and indel structure.</title>
        <authorList>
            <person name="Muzzey D."/>
            <person name="Schwartz K."/>
            <person name="Weissman J.S."/>
            <person name="Sherlock G."/>
        </authorList>
    </citation>
    <scope>NUCLEOTIDE SEQUENCE [LARGE SCALE GENOMIC DNA]</scope>
    <source>
        <strain evidence="3">SC5314 / ATCC MYA-2876</strain>
    </source>
</reference>
<dbReference type="EMBL" id="CP017623">
    <property type="protein sequence ID" value="AOW26031.1"/>
    <property type="molecule type" value="Genomic_DNA"/>
</dbReference>
<proteinExistence type="predicted"/>
<dbReference type="AlphaFoldDB" id="A0A1D8PD11"/>
<dbReference type="GO" id="GO:0062040">
    <property type="term" value="C:fungal biofilm matrix"/>
    <property type="evidence" value="ECO:0000314"/>
    <property type="project" value="CGD"/>
</dbReference>
<dbReference type="GO" id="GO:0005576">
    <property type="term" value="C:extracellular region"/>
    <property type="evidence" value="ECO:0000314"/>
    <property type="project" value="CGD"/>
</dbReference>
<dbReference type="GeneID" id="3636916"/>
<dbReference type="Pfam" id="PF11578">
    <property type="entry name" value="DUF3237"/>
    <property type="match status" value="1"/>
</dbReference>
<reference evidence="2 3" key="2">
    <citation type="journal article" date="2007" name="Genome Biol.">
        <title>Assembly of the Candida albicans genome into sixteen supercontigs aligned on the eight chromosomes.</title>
        <authorList>
            <person name="van het Hoog M."/>
            <person name="Rast T.J."/>
            <person name="Martchenko M."/>
            <person name="Grindle S."/>
            <person name="Dignard D."/>
            <person name="Hogues H."/>
            <person name="Cuomo C."/>
            <person name="Berriman M."/>
            <person name="Scherer S."/>
            <person name="Magee B.B."/>
            <person name="Whiteway M."/>
            <person name="Chibana H."/>
            <person name="Nantel A."/>
            <person name="Magee P.T."/>
        </authorList>
    </citation>
    <scope>GENOME REANNOTATION</scope>
    <source>
        <strain evidence="3">SC5314 / ATCC MYA-2876</strain>
    </source>
</reference>
<dbReference type="Proteomes" id="UP000000559">
    <property type="component" value="Chromosome 1"/>
</dbReference>
<dbReference type="VEuPathDB" id="FungiDB:C1_03510C_A"/>
<dbReference type="eggNOG" id="ENOG502SEMM">
    <property type="taxonomic scope" value="Eukaryota"/>
</dbReference>
<dbReference type="RefSeq" id="XP_721551.2">
    <property type="nucleotide sequence ID" value="XM_716458.2"/>
</dbReference>
<dbReference type="OrthoDB" id="2544694at2759"/>
<accession>A0A1D8PD11</accession>
<dbReference type="InParanoid" id="A0A1D8PD11"/>